<organism evidence="1 2">
    <name type="scientific">Planococcus versutus</name>
    <dbReference type="NCBI Taxonomy" id="1302659"/>
    <lineage>
        <taxon>Bacteria</taxon>
        <taxon>Bacillati</taxon>
        <taxon>Bacillota</taxon>
        <taxon>Bacilli</taxon>
        <taxon>Bacillales</taxon>
        <taxon>Caryophanaceae</taxon>
        <taxon>Planococcus</taxon>
    </lineage>
</organism>
<dbReference type="KEGG" id="pll:I858_000890"/>
<dbReference type="RefSeq" id="WP_065524212.1">
    <property type="nucleotide sequence ID" value="NZ_CP016540.2"/>
</dbReference>
<protein>
    <submittedName>
        <fullName evidence="1">Uncharacterized protein</fullName>
    </submittedName>
</protein>
<dbReference type="STRING" id="1302659.I858_000890"/>
<name>A0A1B1RXH4_9BACL</name>
<evidence type="ECO:0000313" key="1">
    <source>
        <dbReference type="EMBL" id="ANU25633.1"/>
    </source>
</evidence>
<dbReference type="Proteomes" id="UP000053354">
    <property type="component" value="Chromosome"/>
</dbReference>
<dbReference type="EMBL" id="CP016540">
    <property type="protein sequence ID" value="ANU25633.1"/>
    <property type="molecule type" value="Genomic_DNA"/>
</dbReference>
<sequence>MTDFLLLQLVAVERLLPSHESKEVVLSALKNALAGWISRRFGRITRFFAVSFRTGSARNKTV</sequence>
<evidence type="ECO:0000313" key="2">
    <source>
        <dbReference type="Proteomes" id="UP000053354"/>
    </source>
</evidence>
<accession>A0A1B1RXH4</accession>
<reference evidence="1" key="1">
    <citation type="submission" date="2016-10" db="EMBL/GenBank/DDBJ databases">
        <authorList>
            <person name="See-Too W.S."/>
        </authorList>
    </citation>
    <scope>NUCLEOTIDE SEQUENCE</scope>
    <source>
        <strain evidence="1">L10.15</strain>
    </source>
</reference>
<dbReference type="AlphaFoldDB" id="A0A1B1RXH4"/>
<proteinExistence type="predicted"/>
<gene>
    <name evidence="1" type="ORF">I858_000890</name>
</gene>
<keyword evidence="2" id="KW-1185">Reference proteome</keyword>